<organism evidence="1 2">
    <name type="scientific">Vespula squamosa</name>
    <name type="common">Southern yellow jacket</name>
    <name type="synonym">Wasp</name>
    <dbReference type="NCBI Taxonomy" id="30214"/>
    <lineage>
        <taxon>Eukaryota</taxon>
        <taxon>Metazoa</taxon>
        <taxon>Ecdysozoa</taxon>
        <taxon>Arthropoda</taxon>
        <taxon>Hexapoda</taxon>
        <taxon>Insecta</taxon>
        <taxon>Pterygota</taxon>
        <taxon>Neoptera</taxon>
        <taxon>Endopterygota</taxon>
        <taxon>Hymenoptera</taxon>
        <taxon>Apocrita</taxon>
        <taxon>Aculeata</taxon>
        <taxon>Vespoidea</taxon>
        <taxon>Vespidae</taxon>
        <taxon>Vespinae</taxon>
        <taxon>Vespula</taxon>
    </lineage>
</organism>
<accession>A0ABD2C1Y0</accession>
<name>A0ABD2C1Y0_VESSQ</name>
<dbReference type="EMBL" id="JAUDFV010000025">
    <property type="protein sequence ID" value="KAL2739047.1"/>
    <property type="molecule type" value="Genomic_DNA"/>
</dbReference>
<comment type="caution">
    <text evidence="1">The sequence shown here is derived from an EMBL/GenBank/DDBJ whole genome shotgun (WGS) entry which is preliminary data.</text>
</comment>
<keyword evidence="2" id="KW-1185">Reference proteome</keyword>
<gene>
    <name evidence="1" type="ORF">V1478_001613</name>
</gene>
<sequence>MEQRAETDETSSIDKLTDLQQCQIFKHMQSDIKLKNTSKNTAKSLKGCISKIRRLRLCFNCLWDNHFVSRCKMGSCMAFVLTGTTFCIATCDDIMIGQQNAEIEYNSTKYCTTLSRSNKRSNNNVRTMNQSINRLILVFITLVNANGMPVSIRVLLDSGSKVIITTSSQIVHPMKRTITLKMFRR</sequence>
<dbReference type="AlphaFoldDB" id="A0ABD2C1Y0"/>
<reference evidence="1 2" key="1">
    <citation type="journal article" date="2024" name="Ann. Entomol. Soc. Am.">
        <title>Genomic analyses of the southern and eastern yellowjacket wasps (Hymenoptera: Vespidae) reveal evolutionary signatures of social life.</title>
        <authorList>
            <person name="Catto M.A."/>
            <person name="Caine P.B."/>
            <person name="Orr S.E."/>
            <person name="Hunt B.G."/>
            <person name="Goodisman M.A.D."/>
        </authorList>
    </citation>
    <scope>NUCLEOTIDE SEQUENCE [LARGE SCALE GENOMIC DNA]</scope>
    <source>
        <strain evidence="1">233</strain>
        <tissue evidence="1">Head and thorax</tissue>
    </source>
</reference>
<evidence type="ECO:0000313" key="2">
    <source>
        <dbReference type="Proteomes" id="UP001607302"/>
    </source>
</evidence>
<proteinExistence type="predicted"/>
<evidence type="ECO:0000313" key="1">
    <source>
        <dbReference type="EMBL" id="KAL2739047.1"/>
    </source>
</evidence>
<dbReference type="Proteomes" id="UP001607302">
    <property type="component" value="Unassembled WGS sequence"/>
</dbReference>
<protein>
    <submittedName>
        <fullName evidence="1">Uncharacterized protein</fullName>
    </submittedName>
</protein>